<gene>
    <name evidence="12" type="primary">murC</name>
    <name evidence="12" type="ORF">ULMS_24730</name>
</gene>
<evidence type="ECO:0000256" key="3">
    <source>
        <dbReference type="ARBA" id="ARBA00022741"/>
    </source>
</evidence>
<dbReference type="InterPro" id="IPR004101">
    <property type="entry name" value="Mur_ligase_C"/>
</dbReference>
<feature type="domain" description="Mur ligase C-terminal" evidence="10">
    <location>
        <begin position="309"/>
        <end position="404"/>
    </location>
</feature>
<name>A0A5J4G2U7_9FLAO</name>
<evidence type="ECO:0000256" key="4">
    <source>
        <dbReference type="ARBA" id="ARBA00022840"/>
    </source>
</evidence>
<evidence type="ECO:0000256" key="8">
    <source>
        <dbReference type="ARBA" id="ARBA00023316"/>
    </source>
</evidence>
<evidence type="ECO:0000259" key="9">
    <source>
        <dbReference type="Pfam" id="PF01225"/>
    </source>
</evidence>
<feature type="domain" description="Mur ligase N-terminal catalytic" evidence="9">
    <location>
        <begin position="9"/>
        <end position="111"/>
    </location>
</feature>
<dbReference type="Pfam" id="PF02875">
    <property type="entry name" value="Mur_ligase_C"/>
    <property type="match status" value="1"/>
</dbReference>
<dbReference type="GO" id="GO:0071555">
    <property type="term" value="P:cell wall organization"/>
    <property type="evidence" value="ECO:0007669"/>
    <property type="project" value="UniProtKB-KW"/>
</dbReference>
<sequence length="465" mass="51439">MSILKNINTIYFIGIGGIGMSALARFAKVKGLDVFGYDKTETALTKKLISEGITVGYEDEISALPKNISHKKNVLVVYTPAIPKDNVIFNWFQSEGYDMMKRAKLLGEITKDTLCLAVAGTHGKTTTSAILGHLLAECNMPVTAFLGGIAENYKSNFISRGTKITVVEADEFDRSFLTLSPDIACVTSMDADHLDIYGSATEIEKSFNDFAALLSNEDHLLYRKGLPLKGQSVAIEETAAFEAQNVRIKDGAYRFDFKTPDQILKNLQFLLPGHHNLHNAITALGMALLAGAPTSELPRALSGFKGVERRFSYKIKCDNLVLIDDYAHHPTEINALFQAVAEMYPGDEKLIVFQPHLFSRTKDFVDGFAESLAQFDQILLLDIYPAREKPIEGVSSGWLLTKIHTVLKDSKMQDNQRNKEIAKIVTKTELVKEIKKSKCRIKLLVGAGDIGAEVENITKILNNES</sequence>
<keyword evidence="5" id="KW-0133">Cell shape</keyword>
<dbReference type="AlphaFoldDB" id="A0A5J4G2U7"/>
<dbReference type="Gene3D" id="3.40.50.720">
    <property type="entry name" value="NAD(P)-binding Rossmann-like Domain"/>
    <property type="match status" value="1"/>
</dbReference>
<dbReference type="InterPro" id="IPR050061">
    <property type="entry name" value="MurCDEF_pg_biosynth"/>
</dbReference>
<dbReference type="PANTHER" id="PTHR43445">
    <property type="entry name" value="UDP-N-ACETYLMURAMATE--L-ALANINE LIGASE-RELATED"/>
    <property type="match status" value="1"/>
</dbReference>
<evidence type="ECO:0000313" key="13">
    <source>
        <dbReference type="Proteomes" id="UP000326994"/>
    </source>
</evidence>
<evidence type="ECO:0000259" key="11">
    <source>
        <dbReference type="Pfam" id="PF08245"/>
    </source>
</evidence>
<keyword evidence="4" id="KW-0067">ATP-binding</keyword>
<evidence type="ECO:0000256" key="1">
    <source>
        <dbReference type="ARBA" id="ARBA00022598"/>
    </source>
</evidence>
<dbReference type="GO" id="GO:0008360">
    <property type="term" value="P:regulation of cell shape"/>
    <property type="evidence" value="ECO:0007669"/>
    <property type="project" value="UniProtKB-KW"/>
</dbReference>
<dbReference type="GO" id="GO:0005524">
    <property type="term" value="F:ATP binding"/>
    <property type="evidence" value="ECO:0007669"/>
    <property type="project" value="UniProtKB-KW"/>
</dbReference>
<dbReference type="RefSeq" id="WP_151894884.1">
    <property type="nucleotide sequence ID" value="NZ_BKCF01000005.1"/>
</dbReference>
<dbReference type="EMBL" id="BKCF01000005">
    <property type="protein sequence ID" value="GEQ86965.1"/>
    <property type="molecule type" value="Genomic_DNA"/>
</dbReference>
<dbReference type="GO" id="GO:0051301">
    <property type="term" value="P:cell division"/>
    <property type="evidence" value="ECO:0007669"/>
    <property type="project" value="UniProtKB-KW"/>
</dbReference>
<feature type="domain" description="Mur ligase central" evidence="11">
    <location>
        <begin position="118"/>
        <end position="287"/>
    </location>
</feature>
<evidence type="ECO:0000256" key="2">
    <source>
        <dbReference type="ARBA" id="ARBA00022618"/>
    </source>
</evidence>
<organism evidence="12 13">
    <name type="scientific">Patiriisocius marinistellae</name>
    <dbReference type="NCBI Taxonomy" id="2494560"/>
    <lineage>
        <taxon>Bacteria</taxon>
        <taxon>Pseudomonadati</taxon>
        <taxon>Bacteroidota</taxon>
        <taxon>Flavobacteriia</taxon>
        <taxon>Flavobacteriales</taxon>
        <taxon>Flavobacteriaceae</taxon>
        <taxon>Patiriisocius</taxon>
    </lineage>
</organism>
<evidence type="ECO:0000256" key="5">
    <source>
        <dbReference type="ARBA" id="ARBA00022960"/>
    </source>
</evidence>
<dbReference type="GO" id="GO:0016881">
    <property type="term" value="F:acid-amino acid ligase activity"/>
    <property type="evidence" value="ECO:0007669"/>
    <property type="project" value="InterPro"/>
</dbReference>
<dbReference type="SUPFAM" id="SSF53623">
    <property type="entry name" value="MurD-like peptide ligases, catalytic domain"/>
    <property type="match status" value="1"/>
</dbReference>
<dbReference type="InterPro" id="IPR036565">
    <property type="entry name" value="Mur-like_cat_sf"/>
</dbReference>
<dbReference type="Gene3D" id="3.40.1190.10">
    <property type="entry name" value="Mur-like, catalytic domain"/>
    <property type="match status" value="1"/>
</dbReference>
<evidence type="ECO:0000259" key="10">
    <source>
        <dbReference type="Pfam" id="PF02875"/>
    </source>
</evidence>
<keyword evidence="7" id="KW-0131">Cell cycle</keyword>
<proteinExistence type="predicted"/>
<keyword evidence="1 12" id="KW-0436">Ligase</keyword>
<keyword evidence="6" id="KW-0573">Peptidoglycan synthesis</keyword>
<dbReference type="SUPFAM" id="SSF53244">
    <property type="entry name" value="MurD-like peptide ligases, peptide-binding domain"/>
    <property type="match status" value="1"/>
</dbReference>
<dbReference type="OrthoDB" id="9804126at2"/>
<keyword evidence="13" id="KW-1185">Reference proteome</keyword>
<dbReference type="Pfam" id="PF08245">
    <property type="entry name" value="Mur_ligase_M"/>
    <property type="match status" value="1"/>
</dbReference>
<comment type="caution">
    <text evidence="12">The sequence shown here is derived from an EMBL/GenBank/DDBJ whole genome shotgun (WGS) entry which is preliminary data.</text>
</comment>
<keyword evidence="2" id="KW-0132">Cell division</keyword>
<dbReference type="GO" id="GO:0009252">
    <property type="term" value="P:peptidoglycan biosynthetic process"/>
    <property type="evidence" value="ECO:0007669"/>
    <property type="project" value="UniProtKB-KW"/>
</dbReference>
<evidence type="ECO:0000256" key="6">
    <source>
        <dbReference type="ARBA" id="ARBA00022984"/>
    </source>
</evidence>
<accession>A0A5J4G2U7</accession>
<dbReference type="Gene3D" id="3.90.190.20">
    <property type="entry name" value="Mur ligase, C-terminal domain"/>
    <property type="match status" value="1"/>
</dbReference>
<dbReference type="InterPro" id="IPR013221">
    <property type="entry name" value="Mur_ligase_cen"/>
</dbReference>
<dbReference type="InterPro" id="IPR036615">
    <property type="entry name" value="Mur_ligase_C_dom_sf"/>
</dbReference>
<dbReference type="InterPro" id="IPR000713">
    <property type="entry name" value="Mur_ligase_N"/>
</dbReference>
<evidence type="ECO:0000256" key="7">
    <source>
        <dbReference type="ARBA" id="ARBA00023306"/>
    </source>
</evidence>
<reference evidence="12 13" key="1">
    <citation type="submission" date="2019-08" db="EMBL/GenBank/DDBJ databases">
        <title>Ulvibacter marinistellae sp. nov., isolated from a starfish, Patiria pectinifera.</title>
        <authorList>
            <person name="Kawano K."/>
            <person name="Ushijima N."/>
            <person name="Kihara M."/>
            <person name="Itoh H."/>
        </authorList>
    </citation>
    <scope>NUCLEOTIDE SEQUENCE [LARGE SCALE GENOMIC DNA]</scope>
    <source>
        <strain evidence="12 13">KK4</strain>
    </source>
</reference>
<dbReference type="SUPFAM" id="SSF51984">
    <property type="entry name" value="MurCD N-terminal domain"/>
    <property type="match status" value="1"/>
</dbReference>
<keyword evidence="8" id="KW-0961">Cell wall biogenesis/degradation</keyword>
<protein>
    <submittedName>
        <fullName evidence="12">UDP-N-acetylmuramate--L-alanine ligase</fullName>
    </submittedName>
</protein>
<dbReference type="Proteomes" id="UP000326994">
    <property type="component" value="Unassembled WGS sequence"/>
</dbReference>
<evidence type="ECO:0000313" key="12">
    <source>
        <dbReference type="EMBL" id="GEQ86965.1"/>
    </source>
</evidence>
<dbReference type="Pfam" id="PF01225">
    <property type="entry name" value="Mur_ligase"/>
    <property type="match status" value="1"/>
</dbReference>
<dbReference type="PANTHER" id="PTHR43445:SF3">
    <property type="entry name" value="UDP-N-ACETYLMURAMATE--L-ALANINE LIGASE"/>
    <property type="match status" value="1"/>
</dbReference>
<keyword evidence="3" id="KW-0547">Nucleotide-binding</keyword>